<reference evidence="2" key="1">
    <citation type="submission" date="2020-11" db="EMBL/GenBank/DDBJ databases">
        <authorList>
            <consortium name="DOE Joint Genome Institute"/>
            <person name="Ahrendt S."/>
            <person name="Riley R."/>
            <person name="Andreopoulos W."/>
            <person name="Labutti K."/>
            <person name="Pangilinan J."/>
            <person name="Ruiz-Duenas F.J."/>
            <person name="Barrasa J.M."/>
            <person name="Sanchez-Garcia M."/>
            <person name="Camarero S."/>
            <person name="Miyauchi S."/>
            <person name="Serrano A."/>
            <person name="Linde D."/>
            <person name="Babiker R."/>
            <person name="Drula E."/>
            <person name="Ayuso-Fernandez I."/>
            <person name="Pacheco R."/>
            <person name="Padilla G."/>
            <person name="Ferreira P."/>
            <person name="Barriuso J."/>
            <person name="Kellner H."/>
            <person name="Castanera R."/>
            <person name="Alfaro M."/>
            <person name="Ramirez L."/>
            <person name="Pisabarro A.G."/>
            <person name="Kuo A."/>
            <person name="Tritt A."/>
            <person name="Lipzen A."/>
            <person name="He G."/>
            <person name="Yan M."/>
            <person name="Ng V."/>
            <person name="Cullen D."/>
            <person name="Martin F."/>
            <person name="Rosso M.-N."/>
            <person name="Henrissat B."/>
            <person name="Hibbett D."/>
            <person name="Martinez A.T."/>
            <person name="Grigoriev I.V."/>
        </authorList>
    </citation>
    <scope>NUCLEOTIDE SEQUENCE</scope>
    <source>
        <strain evidence="2">CBS 247.69</strain>
    </source>
</reference>
<comment type="caution">
    <text evidence="2">The sequence shown here is derived from an EMBL/GenBank/DDBJ whole genome shotgun (WGS) entry which is preliminary data.</text>
</comment>
<feature type="transmembrane region" description="Helical" evidence="1">
    <location>
        <begin position="52"/>
        <end position="73"/>
    </location>
</feature>
<keyword evidence="3" id="KW-1185">Reference proteome</keyword>
<dbReference type="AlphaFoldDB" id="A0A9P6CHN6"/>
<dbReference type="Proteomes" id="UP000807353">
    <property type="component" value="Unassembled WGS sequence"/>
</dbReference>
<feature type="transmembrane region" description="Helical" evidence="1">
    <location>
        <begin position="143"/>
        <end position="172"/>
    </location>
</feature>
<feature type="transmembrane region" description="Helical" evidence="1">
    <location>
        <begin position="15"/>
        <end position="40"/>
    </location>
</feature>
<keyword evidence="1" id="KW-1133">Transmembrane helix</keyword>
<accession>A0A9P6CHN6</accession>
<name>A0A9P6CHN6_9AGAR</name>
<feature type="transmembrane region" description="Helical" evidence="1">
    <location>
        <begin position="193"/>
        <end position="217"/>
    </location>
</feature>
<proteinExistence type="predicted"/>
<evidence type="ECO:0000313" key="3">
    <source>
        <dbReference type="Proteomes" id="UP000807353"/>
    </source>
</evidence>
<evidence type="ECO:0000313" key="2">
    <source>
        <dbReference type="EMBL" id="KAF9461124.1"/>
    </source>
</evidence>
<dbReference type="OrthoDB" id="2896859at2759"/>
<feature type="transmembrane region" description="Helical" evidence="1">
    <location>
        <begin position="115"/>
        <end position="137"/>
    </location>
</feature>
<evidence type="ECO:0000256" key="1">
    <source>
        <dbReference type="SAM" id="Phobius"/>
    </source>
</evidence>
<keyword evidence="1" id="KW-0472">Membrane</keyword>
<organism evidence="2 3">
    <name type="scientific">Collybia nuda</name>
    <dbReference type="NCBI Taxonomy" id="64659"/>
    <lineage>
        <taxon>Eukaryota</taxon>
        <taxon>Fungi</taxon>
        <taxon>Dikarya</taxon>
        <taxon>Basidiomycota</taxon>
        <taxon>Agaricomycotina</taxon>
        <taxon>Agaricomycetes</taxon>
        <taxon>Agaricomycetidae</taxon>
        <taxon>Agaricales</taxon>
        <taxon>Tricholomatineae</taxon>
        <taxon>Clitocybaceae</taxon>
        <taxon>Collybia</taxon>
    </lineage>
</organism>
<protein>
    <submittedName>
        <fullName evidence="2">Uncharacterized protein</fullName>
    </submittedName>
</protein>
<feature type="transmembrane region" description="Helical" evidence="1">
    <location>
        <begin position="229"/>
        <end position="250"/>
    </location>
</feature>
<sequence length="318" mass="35220">MATTEAFRNSRKAQMIAVMLESLFVGVFAALIIFVSWILWNNYDTMPRTRKILFGSTVVMFILSAMHLGLVMQEVTVDNVPLTSVRLQIILSMFQYVIGDLVLIWRVWVMWKRSYMIAAGPLILMLTAAGFTLHLAAQQSSNAFFTVVPVALIVANTTLCTLLIAGQIWYLHRKLDRASTGVGGTPMPSHYKGIIMLMVESGALYTACQIVSLVLHYTQSVGLPIVLDLEIPLIGILPTLIIVFVHFGMVPGAQKSNPIASITFQRTRTSHVTMDVMSLPNPTSRYISSGGFESKGEILPPLEYPEPVVKFLGQSHIF</sequence>
<dbReference type="EMBL" id="MU150288">
    <property type="protein sequence ID" value="KAF9461124.1"/>
    <property type="molecule type" value="Genomic_DNA"/>
</dbReference>
<feature type="transmembrane region" description="Helical" evidence="1">
    <location>
        <begin position="85"/>
        <end position="108"/>
    </location>
</feature>
<keyword evidence="1" id="KW-0812">Transmembrane</keyword>
<gene>
    <name evidence="2" type="ORF">BDZ94DRAFT_1310850</name>
</gene>